<dbReference type="EMBL" id="CP045490">
    <property type="protein sequence ID" value="QFU84591.1"/>
    <property type="molecule type" value="Genomic_DNA"/>
</dbReference>
<dbReference type="PANTHER" id="PTHR46268:SF6">
    <property type="entry name" value="UNIVERSAL STRESS PROTEIN UP12"/>
    <property type="match status" value="1"/>
</dbReference>
<gene>
    <name evidence="3" type="ORF">GCU68_18810</name>
</gene>
<accession>A0A5P9P8W1</accession>
<dbReference type="PANTHER" id="PTHR46268">
    <property type="entry name" value="STRESS RESPONSE PROTEIN NHAX"/>
    <property type="match status" value="1"/>
</dbReference>
<dbReference type="Proteomes" id="UP000326170">
    <property type="component" value="Plasmid unnamed2"/>
</dbReference>
<keyword evidence="3" id="KW-0614">Plasmid</keyword>
<dbReference type="Gene3D" id="3.40.50.620">
    <property type="entry name" value="HUPs"/>
    <property type="match status" value="2"/>
</dbReference>
<dbReference type="RefSeq" id="WP_152944138.1">
    <property type="nucleotide sequence ID" value="NZ_CP045490.1"/>
</dbReference>
<sequence>MYDRVLVQVDTDDRTHPAVGYAVDVAATHGASLYVLEPVETSTHRVVRIERDVVATAQSTDRASSTDEHTLLETTGEVVSEFPNRTETTRQSTLARCVASHEIDLTVVGVGRRRRLGASVFGSSVTQRLTTASTPVITVRADAEITRSPPFESVLVLVDQRGDGLEQVTRGAELAARDGANVHLLAVVTASVLGTSVWSRDVVDQLEATAHGVIDDAAAVAASEGVDEVVTTVVSGTVISELQSHVAMTDADLIVSRTGLPDGLTERIVRTAPVPVLNVHLE</sequence>
<keyword evidence="4" id="KW-1185">Reference proteome</keyword>
<comment type="similarity">
    <text evidence="1">Belongs to the universal stress protein A family.</text>
</comment>
<dbReference type="KEGG" id="nas:GCU68_18810"/>
<dbReference type="AlphaFoldDB" id="A0A5P9P8W1"/>
<evidence type="ECO:0000313" key="3">
    <source>
        <dbReference type="EMBL" id="QFU84591.1"/>
    </source>
</evidence>
<name>A0A5P9P8W1_9EURY</name>
<evidence type="ECO:0000256" key="1">
    <source>
        <dbReference type="ARBA" id="ARBA00008791"/>
    </source>
</evidence>
<protein>
    <recommendedName>
        <fullName evidence="2">UspA domain-containing protein</fullName>
    </recommendedName>
</protein>
<dbReference type="GeneID" id="42303110"/>
<dbReference type="Pfam" id="PF00582">
    <property type="entry name" value="Usp"/>
    <property type="match status" value="2"/>
</dbReference>
<dbReference type="InterPro" id="IPR014729">
    <property type="entry name" value="Rossmann-like_a/b/a_fold"/>
</dbReference>
<geneLocation type="plasmid" evidence="3 4">
    <name>unnamed2</name>
</geneLocation>
<dbReference type="InterPro" id="IPR006016">
    <property type="entry name" value="UspA"/>
</dbReference>
<proteinExistence type="inferred from homology"/>
<reference evidence="3 4" key="1">
    <citation type="journal article" date="2007" name="Int. J. Syst. Evol. Microbiol.">
        <title>Natronorubrum sulfidifaciens sp. nov., an extremely haloalkaliphilic archaeon isolated from Aiding salt lake in Xin-Jiang, China.</title>
        <authorList>
            <person name="Cui H.L."/>
            <person name="Tohty D."/>
            <person name="Liu H.C."/>
            <person name="Liu S.J."/>
            <person name="Oren A."/>
            <person name="Zhou P.J."/>
        </authorList>
    </citation>
    <scope>NUCLEOTIDE SEQUENCE [LARGE SCALE GENOMIC DNA]</scope>
    <source>
        <strain evidence="3 4">7-3</strain>
        <plasmid evidence="3">unnamed2</plasmid>
    </source>
</reference>
<dbReference type="SUPFAM" id="SSF52402">
    <property type="entry name" value="Adenine nucleotide alpha hydrolases-like"/>
    <property type="match status" value="2"/>
</dbReference>
<evidence type="ECO:0000313" key="4">
    <source>
        <dbReference type="Proteomes" id="UP000326170"/>
    </source>
</evidence>
<organism evidence="3 4">
    <name type="scientific">Natronorubrum aibiense</name>
    <dbReference type="NCBI Taxonomy" id="348826"/>
    <lineage>
        <taxon>Archaea</taxon>
        <taxon>Methanobacteriati</taxon>
        <taxon>Methanobacteriota</taxon>
        <taxon>Stenosarchaea group</taxon>
        <taxon>Halobacteria</taxon>
        <taxon>Halobacteriales</taxon>
        <taxon>Natrialbaceae</taxon>
        <taxon>Natronorubrum</taxon>
    </lineage>
</organism>
<evidence type="ECO:0000259" key="2">
    <source>
        <dbReference type="Pfam" id="PF00582"/>
    </source>
</evidence>
<feature type="domain" description="UspA" evidence="2">
    <location>
        <begin position="151"/>
        <end position="279"/>
    </location>
</feature>
<feature type="domain" description="UspA" evidence="2">
    <location>
        <begin position="1"/>
        <end position="140"/>
    </location>
</feature>